<reference evidence="5 6" key="1">
    <citation type="submission" date="2018-07" db="EMBL/GenBank/DDBJ databases">
        <title>Genomic Encyclopedia of Type Strains, Phase IV (KMG-IV): sequencing the most valuable type-strain genomes for metagenomic binning, comparative biology and taxonomic classification.</title>
        <authorList>
            <person name="Goeker M."/>
        </authorList>
    </citation>
    <scope>NUCLEOTIDE SEQUENCE [LARGE SCALE GENOMIC DNA]</scope>
    <source>
        <strain evidence="5 6">DSM 27696</strain>
    </source>
</reference>
<evidence type="ECO:0000256" key="3">
    <source>
        <dbReference type="ARBA" id="ARBA00023163"/>
    </source>
</evidence>
<keyword evidence="1" id="KW-0805">Transcription regulation</keyword>
<dbReference type="CDD" id="cd01542">
    <property type="entry name" value="PBP1_TreR-like"/>
    <property type="match status" value="1"/>
</dbReference>
<keyword evidence="2" id="KW-0238">DNA-binding</keyword>
<dbReference type="Pfam" id="PF13377">
    <property type="entry name" value="Peripla_BP_3"/>
    <property type="match status" value="1"/>
</dbReference>
<gene>
    <name evidence="5" type="ORF">DFR57_103231</name>
</gene>
<protein>
    <submittedName>
        <fullName evidence="5">LacI family transcriptional regulator</fullName>
    </submittedName>
</protein>
<comment type="caution">
    <text evidence="5">The sequence shown here is derived from an EMBL/GenBank/DDBJ whole genome shotgun (WGS) entry which is preliminary data.</text>
</comment>
<dbReference type="Gene3D" id="3.40.50.2300">
    <property type="match status" value="2"/>
</dbReference>
<dbReference type="GO" id="GO:0000976">
    <property type="term" value="F:transcription cis-regulatory region binding"/>
    <property type="evidence" value="ECO:0007669"/>
    <property type="project" value="TreeGrafter"/>
</dbReference>
<feature type="domain" description="HTH lacI-type" evidence="4">
    <location>
        <begin position="2"/>
        <end position="56"/>
    </location>
</feature>
<dbReference type="InterPro" id="IPR000843">
    <property type="entry name" value="HTH_LacI"/>
</dbReference>
<dbReference type="Proteomes" id="UP000252585">
    <property type="component" value="Unassembled WGS sequence"/>
</dbReference>
<dbReference type="PRINTS" id="PR00036">
    <property type="entry name" value="HTHLACI"/>
</dbReference>
<sequence>MTTINDIARLANVSRSTVSRCLNNNGYVSEEAKERIDKVIKETGYMPSQSAQTLRTKKSGVVGVILPKISTETASRVVSGINAVLQNNGFQLLLTDTSLDPAKEIEFIRLLQAKHVDGIILLATNTEKELLQAIEASKVPIVALGQEIPNIASVTYSDYAATQDMLAYFLEKGHKHIGYIGVYEEDPAVGVIRKQAFMDKMKQLDLVLKDNWVEQGDFSIESGYEAMKRMVESDKSNLPTAVFVATDNMAIGTMQYLKEASYRIPADIAVGSIGASTLSAFVEPTLTTVDFLNEEAGERVATLMLQAFNGKKNTEKLRHSYRLIKRDSV</sequence>
<dbReference type="PROSITE" id="PS50932">
    <property type="entry name" value="HTH_LACI_2"/>
    <property type="match status" value="1"/>
</dbReference>
<keyword evidence="6" id="KW-1185">Reference proteome</keyword>
<dbReference type="CDD" id="cd01392">
    <property type="entry name" value="HTH_LacI"/>
    <property type="match status" value="1"/>
</dbReference>
<dbReference type="PANTHER" id="PTHR30146">
    <property type="entry name" value="LACI-RELATED TRANSCRIPTIONAL REPRESSOR"/>
    <property type="match status" value="1"/>
</dbReference>
<keyword evidence="3" id="KW-0804">Transcription</keyword>
<evidence type="ECO:0000256" key="2">
    <source>
        <dbReference type="ARBA" id="ARBA00023125"/>
    </source>
</evidence>
<dbReference type="Gene3D" id="1.10.260.40">
    <property type="entry name" value="lambda repressor-like DNA-binding domains"/>
    <property type="match status" value="1"/>
</dbReference>
<evidence type="ECO:0000256" key="1">
    <source>
        <dbReference type="ARBA" id="ARBA00023015"/>
    </source>
</evidence>
<dbReference type="InterPro" id="IPR046335">
    <property type="entry name" value="LacI/GalR-like_sensor"/>
</dbReference>
<dbReference type="InterPro" id="IPR010982">
    <property type="entry name" value="Lambda_DNA-bd_dom_sf"/>
</dbReference>
<dbReference type="SMART" id="SM00354">
    <property type="entry name" value="HTH_LACI"/>
    <property type="match status" value="1"/>
</dbReference>
<dbReference type="RefSeq" id="WP_114352037.1">
    <property type="nucleotide sequence ID" value="NZ_QPJJ01000003.1"/>
</dbReference>
<dbReference type="EMBL" id="QPJJ01000003">
    <property type="protein sequence ID" value="RCW74934.1"/>
    <property type="molecule type" value="Genomic_DNA"/>
</dbReference>
<dbReference type="AlphaFoldDB" id="A0A368Y9R8"/>
<dbReference type="InterPro" id="IPR028082">
    <property type="entry name" value="Peripla_BP_I"/>
</dbReference>
<proteinExistence type="predicted"/>
<evidence type="ECO:0000313" key="6">
    <source>
        <dbReference type="Proteomes" id="UP000252585"/>
    </source>
</evidence>
<evidence type="ECO:0000259" key="4">
    <source>
        <dbReference type="PROSITE" id="PS50932"/>
    </source>
</evidence>
<dbReference type="OrthoDB" id="3180992at2"/>
<evidence type="ECO:0000313" key="5">
    <source>
        <dbReference type="EMBL" id="RCW74934.1"/>
    </source>
</evidence>
<dbReference type="SUPFAM" id="SSF53822">
    <property type="entry name" value="Periplasmic binding protein-like I"/>
    <property type="match status" value="1"/>
</dbReference>
<dbReference type="SUPFAM" id="SSF47413">
    <property type="entry name" value="lambda repressor-like DNA-binding domains"/>
    <property type="match status" value="1"/>
</dbReference>
<accession>A0A368Y9R8</accession>
<dbReference type="GO" id="GO:0003700">
    <property type="term" value="F:DNA-binding transcription factor activity"/>
    <property type="evidence" value="ECO:0007669"/>
    <property type="project" value="TreeGrafter"/>
</dbReference>
<name>A0A368Y9R8_9BACI</name>
<dbReference type="PANTHER" id="PTHR30146:SF146">
    <property type="entry name" value="HTH-TYPE TRANSCRIPTIONAL REGULATOR TRER"/>
    <property type="match status" value="1"/>
</dbReference>
<organism evidence="5 6">
    <name type="scientific">Saliterribacillus persicus</name>
    <dbReference type="NCBI Taxonomy" id="930114"/>
    <lineage>
        <taxon>Bacteria</taxon>
        <taxon>Bacillati</taxon>
        <taxon>Bacillota</taxon>
        <taxon>Bacilli</taxon>
        <taxon>Bacillales</taxon>
        <taxon>Bacillaceae</taxon>
        <taxon>Saliterribacillus</taxon>
    </lineage>
</organism>
<dbReference type="Pfam" id="PF00356">
    <property type="entry name" value="LacI"/>
    <property type="match status" value="1"/>
</dbReference>